<evidence type="ECO:0000259" key="4">
    <source>
        <dbReference type="Pfam" id="PF00148"/>
    </source>
</evidence>
<dbReference type="InterPro" id="IPR050152">
    <property type="entry name" value="ChlB/BchB/BchZ"/>
</dbReference>
<sequence length="477" mass="52735">MSNCDCDVAELKPAEVKLVPRDRGGIINPMYDCQPAGAQYAGIGVKDCIPLVHGGQGCTMFVRLLFAQHFKENFDIASTSLHEESAVFGGTKRVEEGVLVLARRYPELRVIPIITTCSTEVIGDDIEGTINVCNRALAAEFPDRKIYLAPVHTPSFKGSHVTGYAECVKSMFKTITEAHGKGEATGKLNVFPGWVNPGDVILLKRYFKEMGVDASVFMDTEDFDSPMLPNKSIETHGRTTVEDIAASANATASLALARYEGATTTKYLQDTYAVPNHVVNTPYGIKNTDDMLRKIAEITGKEIPESLVKERGIALDALADLAHMFFANKKVAIFGHPDLVLGLAQFCMEVELEPVLLLIGDDQGSKYKKDPRIAELKQAAHFDMEIVHNADLWELEKRINNGLQLDLIMGHSKGRYVAIEANIPMVRVGFPTFDRAGLYRKPSIGYAGAMELAEMIANAMFAHMEYTRNREWILNTW</sequence>
<evidence type="ECO:0000256" key="1">
    <source>
        <dbReference type="ARBA" id="ARBA00011002"/>
    </source>
</evidence>
<dbReference type="PANTHER" id="PTHR33712">
    <property type="entry name" value="LIGHT-INDEPENDENT PROTOCHLOROPHYLLIDE REDUCTASE SUBUNIT B"/>
    <property type="match status" value="1"/>
</dbReference>
<dbReference type="GO" id="GO:0016163">
    <property type="term" value="F:nitrogenase activity"/>
    <property type="evidence" value="ECO:0007669"/>
    <property type="project" value="InterPro"/>
</dbReference>
<comment type="similarity">
    <text evidence="1 3">Belongs to the NifD/NifK/NifE/NifN family.</text>
</comment>
<dbReference type="AlphaFoldDB" id="A0A317MUG6"/>
<evidence type="ECO:0000256" key="2">
    <source>
        <dbReference type="ARBA" id="ARBA00023231"/>
    </source>
</evidence>
<dbReference type="EMBL" id="QGTJ01000006">
    <property type="protein sequence ID" value="PWV60993.1"/>
    <property type="molecule type" value="Genomic_DNA"/>
</dbReference>
<dbReference type="SUPFAM" id="SSF53807">
    <property type="entry name" value="Helical backbone' metal receptor"/>
    <property type="match status" value="1"/>
</dbReference>
<dbReference type="GO" id="GO:0051536">
    <property type="term" value="F:iron-sulfur cluster binding"/>
    <property type="evidence" value="ECO:0007669"/>
    <property type="project" value="InterPro"/>
</dbReference>
<dbReference type="OrthoDB" id="9800746at2"/>
<dbReference type="PANTHER" id="PTHR33712:SF7">
    <property type="entry name" value="LIGHT-INDEPENDENT PROTOCHLOROPHYLLIDE REDUCTASE SUBUNIT B"/>
    <property type="match status" value="1"/>
</dbReference>
<name>A0A317MUG6_9GAMM</name>
<reference evidence="5 6" key="1">
    <citation type="submission" date="2018-05" db="EMBL/GenBank/DDBJ databases">
        <title>Genomic Encyclopedia of Type Strains, Phase IV (KMG-IV): sequencing the most valuable type-strain genomes for metagenomic binning, comparative biology and taxonomic classification.</title>
        <authorList>
            <person name="Goeker M."/>
        </authorList>
    </citation>
    <scope>NUCLEOTIDE SEQUENCE [LARGE SCALE GENOMIC DNA]</scope>
    <source>
        <strain evidence="5 6">DSM 23606</strain>
    </source>
</reference>
<dbReference type="InterPro" id="IPR000510">
    <property type="entry name" value="Nase/OxRdtase_comp1"/>
</dbReference>
<dbReference type="PROSITE" id="PS00699">
    <property type="entry name" value="NITROGENASE_1_1"/>
    <property type="match status" value="1"/>
</dbReference>
<keyword evidence="6" id="KW-1185">Reference proteome</keyword>
<dbReference type="Gene3D" id="3.40.50.1980">
    <property type="entry name" value="Nitrogenase molybdenum iron protein domain"/>
    <property type="match status" value="3"/>
</dbReference>
<feature type="domain" description="Nitrogenase/oxidoreductase component 1" evidence="4">
    <location>
        <begin position="33"/>
        <end position="460"/>
    </location>
</feature>
<comment type="caution">
    <text evidence="5">The sequence shown here is derived from an EMBL/GenBank/DDBJ whole genome shotgun (WGS) entry which is preliminary data.</text>
</comment>
<protein>
    <submittedName>
        <fullName evidence="5">V-nitrogenase VFe protein subunit VnfK</fullName>
    </submittedName>
</protein>
<evidence type="ECO:0000313" key="6">
    <source>
        <dbReference type="Proteomes" id="UP000246569"/>
    </source>
</evidence>
<proteinExistence type="inferred from homology"/>
<accession>A0A317MUG6</accession>
<keyword evidence="2 3" id="KW-0535">Nitrogen fixation</keyword>
<dbReference type="RefSeq" id="WP_110018677.1">
    <property type="nucleotide sequence ID" value="NZ_QGTJ01000006.1"/>
</dbReference>
<dbReference type="Gene3D" id="1.20.89.10">
    <property type="entry name" value="Nitrogenase Molybdenum-iron Protein, subunit B, domain 4"/>
    <property type="match status" value="1"/>
</dbReference>
<dbReference type="NCBIfam" id="TIGR02932">
    <property type="entry name" value="vnfK_nitrog"/>
    <property type="match status" value="1"/>
</dbReference>
<dbReference type="InterPro" id="IPR014281">
    <property type="entry name" value="Nase_VnfK"/>
</dbReference>
<evidence type="ECO:0000313" key="5">
    <source>
        <dbReference type="EMBL" id="PWV60993.1"/>
    </source>
</evidence>
<dbReference type="Pfam" id="PF00148">
    <property type="entry name" value="Oxidored_nitro"/>
    <property type="match status" value="1"/>
</dbReference>
<gene>
    <name evidence="5" type="ORF">C7443_1067</name>
</gene>
<dbReference type="GO" id="GO:0016613">
    <property type="term" value="C:vanadium-iron nitrogenase complex"/>
    <property type="evidence" value="ECO:0007669"/>
    <property type="project" value="InterPro"/>
</dbReference>
<evidence type="ECO:0000256" key="3">
    <source>
        <dbReference type="RuleBase" id="RU004021"/>
    </source>
</evidence>
<dbReference type="CDD" id="cd01973">
    <property type="entry name" value="Nitrogenase_VFe_beta_like"/>
    <property type="match status" value="1"/>
</dbReference>
<dbReference type="Proteomes" id="UP000246569">
    <property type="component" value="Unassembled WGS sequence"/>
</dbReference>
<dbReference type="PROSITE" id="PS00090">
    <property type="entry name" value="NITROGENASE_1_2"/>
    <property type="match status" value="1"/>
</dbReference>
<organism evidence="5 6">
    <name type="scientific">Plasticicumulans acidivorans</name>
    <dbReference type="NCBI Taxonomy" id="886464"/>
    <lineage>
        <taxon>Bacteria</taxon>
        <taxon>Pseudomonadati</taxon>
        <taxon>Pseudomonadota</taxon>
        <taxon>Gammaproteobacteria</taxon>
        <taxon>Candidatus Competibacteraceae</taxon>
        <taxon>Plasticicumulans</taxon>
    </lineage>
</organism>
<dbReference type="InterPro" id="IPR000318">
    <property type="entry name" value="Nase_comp1_CS"/>
</dbReference>